<keyword evidence="3" id="KW-1185">Reference proteome</keyword>
<feature type="transmembrane region" description="Helical" evidence="1">
    <location>
        <begin position="94"/>
        <end position="115"/>
    </location>
</feature>
<proteinExistence type="predicted"/>
<keyword evidence="1" id="KW-1133">Transmembrane helix</keyword>
<evidence type="ECO:0000313" key="2">
    <source>
        <dbReference type="EMBL" id="MFH6986049.1"/>
    </source>
</evidence>
<accession>A0ABW7NI60</accession>
<keyword evidence="1" id="KW-0812">Transmembrane</keyword>
<evidence type="ECO:0008006" key="4">
    <source>
        <dbReference type="Google" id="ProtNLM"/>
    </source>
</evidence>
<dbReference type="RefSeq" id="WP_395419545.1">
    <property type="nucleotide sequence ID" value="NZ_JBIPKE010000020.1"/>
</dbReference>
<sequence length="123" mass="14162">MFHFFVQPISLWGLAFNWGFLAVIIGLSMLLIRWRNQLSFSGMFGLGDVFYLMIVSVYFDFPDFVIWLNAGLISALGMHLMANRLSKRYKKQHLIPLAGFLAPIFTVALFIHIYVGPVSTYFF</sequence>
<protein>
    <recommendedName>
        <fullName evidence="4">Prepilin type IV endopeptidase peptidase domain-containing protein</fullName>
    </recommendedName>
</protein>
<feature type="transmembrane region" description="Helical" evidence="1">
    <location>
        <begin position="12"/>
        <end position="31"/>
    </location>
</feature>
<comment type="caution">
    <text evidence="2">The sequence shown here is derived from an EMBL/GenBank/DDBJ whole genome shotgun (WGS) entry which is preliminary data.</text>
</comment>
<dbReference type="EMBL" id="JBIPKE010000020">
    <property type="protein sequence ID" value="MFH6986049.1"/>
    <property type="molecule type" value="Genomic_DNA"/>
</dbReference>
<dbReference type="Proteomes" id="UP001610063">
    <property type="component" value="Unassembled WGS sequence"/>
</dbReference>
<feature type="transmembrane region" description="Helical" evidence="1">
    <location>
        <begin position="38"/>
        <end position="58"/>
    </location>
</feature>
<keyword evidence="1" id="KW-0472">Membrane</keyword>
<organism evidence="2 3">
    <name type="scientific">Marinoscillum luteum</name>
    <dbReference type="NCBI Taxonomy" id="861051"/>
    <lineage>
        <taxon>Bacteria</taxon>
        <taxon>Pseudomonadati</taxon>
        <taxon>Bacteroidota</taxon>
        <taxon>Cytophagia</taxon>
        <taxon>Cytophagales</taxon>
        <taxon>Reichenbachiellaceae</taxon>
        <taxon>Marinoscillum</taxon>
    </lineage>
</organism>
<evidence type="ECO:0000313" key="3">
    <source>
        <dbReference type="Proteomes" id="UP001610063"/>
    </source>
</evidence>
<name>A0ABW7NI60_9BACT</name>
<feature type="transmembrane region" description="Helical" evidence="1">
    <location>
        <begin position="64"/>
        <end position="82"/>
    </location>
</feature>
<evidence type="ECO:0000256" key="1">
    <source>
        <dbReference type="SAM" id="Phobius"/>
    </source>
</evidence>
<reference evidence="2 3" key="1">
    <citation type="journal article" date="2013" name="Int. J. Syst. Evol. Microbiol.">
        <title>Marinoscillum luteum sp. nov., isolated from marine sediment.</title>
        <authorList>
            <person name="Cha I.T."/>
            <person name="Park S.J."/>
            <person name="Kim S.J."/>
            <person name="Kim J.G."/>
            <person name="Jung M.Y."/>
            <person name="Shin K.S."/>
            <person name="Kwon K.K."/>
            <person name="Yang S.H."/>
            <person name="Seo Y.S."/>
            <person name="Rhee S.K."/>
        </authorList>
    </citation>
    <scope>NUCLEOTIDE SEQUENCE [LARGE SCALE GENOMIC DNA]</scope>
    <source>
        <strain evidence="2 3">KCTC 23939</strain>
    </source>
</reference>
<gene>
    <name evidence="2" type="ORF">ACHKAR_21525</name>
</gene>